<keyword evidence="1" id="KW-0472">Membrane</keyword>
<feature type="transmembrane region" description="Helical" evidence="1">
    <location>
        <begin position="186"/>
        <end position="206"/>
    </location>
</feature>
<dbReference type="RefSeq" id="WP_344137445.1">
    <property type="nucleotide sequence ID" value="NZ_BAAALT010000210.1"/>
</dbReference>
<dbReference type="Proteomes" id="UP001500218">
    <property type="component" value="Unassembled WGS sequence"/>
</dbReference>
<feature type="transmembrane region" description="Helical" evidence="1">
    <location>
        <begin position="218"/>
        <end position="242"/>
    </location>
</feature>
<comment type="caution">
    <text evidence="2">The sequence shown here is derived from an EMBL/GenBank/DDBJ whole genome shotgun (WGS) entry which is preliminary data.</text>
</comment>
<keyword evidence="1" id="KW-0812">Transmembrane</keyword>
<reference evidence="3" key="1">
    <citation type="journal article" date="2019" name="Int. J. Syst. Evol. Microbiol.">
        <title>The Global Catalogue of Microorganisms (GCM) 10K type strain sequencing project: providing services to taxonomists for standard genome sequencing and annotation.</title>
        <authorList>
            <consortium name="The Broad Institute Genomics Platform"/>
            <consortium name="The Broad Institute Genome Sequencing Center for Infectious Disease"/>
            <person name="Wu L."/>
            <person name="Ma J."/>
        </authorList>
    </citation>
    <scope>NUCLEOTIDE SEQUENCE [LARGE SCALE GENOMIC DNA]</scope>
    <source>
        <strain evidence="3">JCM 13250</strain>
    </source>
</reference>
<feature type="transmembrane region" description="Helical" evidence="1">
    <location>
        <begin position="372"/>
        <end position="391"/>
    </location>
</feature>
<feature type="transmembrane region" description="Helical" evidence="1">
    <location>
        <begin position="336"/>
        <end position="360"/>
    </location>
</feature>
<dbReference type="EMBL" id="BAAALT010000210">
    <property type="protein sequence ID" value="GAA1824304.1"/>
    <property type="molecule type" value="Genomic_DNA"/>
</dbReference>
<feature type="transmembrane region" description="Helical" evidence="1">
    <location>
        <begin position="403"/>
        <end position="423"/>
    </location>
</feature>
<evidence type="ECO:0000256" key="1">
    <source>
        <dbReference type="SAM" id="Phobius"/>
    </source>
</evidence>
<keyword evidence="1" id="KW-1133">Transmembrane helix</keyword>
<evidence type="ECO:0000313" key="2">
    <source>
        <dbReference type="EMBL" id="GAA1824304.1"/>
    </source>
</evidence>
<organism evidence="2 3">
    <name type="scientific">Luedemannella flava</name>
    <dbReference type="NCBI Taxonomy" id="349316"/>
    <lineage>
        <taxon>Bacteria</taxon>
        <taxon>Bacillati</taxon>
        <taxon>Actinomycetota</taxon>
        <taxon>Actinomycetes</taxon>
        <taxon>Micromonosporales</taxon>
        <taxon>Micromonosporaceae</taxon>
        <taxon>Luedemannella</taxon>
    </lineage>
</organism>
<sequence>MTARPPRLERRYQLLLRAYPRAYRAERGEEIVGVLLDLARPGQSWPTPADVADLVGSGLRQRLRLPIVDGLAAGLRLAAPVALALAAGLSACLWAWLEVVTGLHTTGPVAYAAWLAAAVAYALGRAGAARTLVVVAATTALALPAAAPLTDLDRPPLWVTMVLAAFGVIAAAGLRAPASADERLGVGAGTPIIAVCATALVATAGLPPGPATAYYQPTLARVGLVVAVAVAVHAAIAGVRLISGRPARAWLWATVLLAVPGGWLGQFGDQVAAGVPGGAAVDVAPHFGRLAQVLLATCVVGVVIAWLVRAESPVRAGRRQAPRRATPGADRAGGGALWLTIGAALGLAATIAAFALPAYLAYATPMPLPRAGYVSATIALLVATALARTVVDARTLAPGRWARAALMVAAGAVAAACVGWLVAVYDNKWTLTGWAHPDLTANLVTTLALVPFALFALDAAPSVLRSSASARPVLERTLGLWTLLASAAWLSYTTVPHLLSWGPVLLLLVAGLLAVTLAPRRPTVN</sequence>
<proteinExistence type="predicted"/>
<gene>
    <name evidence="2" type="ORF">GCM10009682_50660</name>
</gene>
<feature type="transmembrane region" description="Helical" evidence="1">
    <location>
        <begin position="108"/>
        <end position="124"/>
    </location>
</feature>
<accession>A0ABP4YMU2</accession>
<protein>
    <recommendedName>
        <fullName evidence="4">Integral membrane protein</fullName>
    </recommendedName>
</protein>
<feature type="transmembrane region" description="Helical" evidence="1">
    <location>
        <begin position="249"/>
        <end position="267"/>
    </location>
</feature>
<feature type="transmembrane region" description="Helical" evidence="1">
    <location>
        <begin position="287"/>
        <end position="308"/>
    </location>
</feature>
<feature type="transmembrane region" description="Helical" evidence="1">
    <location>
        <begin position="156"/>
        <end position="174"/>
    </location>
</feature>
<feature type="transmembrane region" description="Helical" evidence="1">
    <location>
        <begin position="70"/>
        <end position="96"/>
    </location>
</feature>
<feature type="transmembrane region" description="Helical" evidence="1">
    <location>
        <begin position="131"/>
        <end position="150"/>
    </location>
</feature>
<evidence type="ECO:0008006" key="4">
    <source>
        <dbReference type="Google" id="ProtNLM"/>
    </source>
</evidence>
<feature type="transmembrane region" description="Helical" evidence="1">
    <location>
        <begin position="473"/>
        <end position="492"/>
    </location>
</feature>
<keyword evidence="3" id="KW-1185">Reference proteome</keyword>
<name>A0ABP4YMU2_9ACTN</name>
<feature type="transmembrane region" description="Helical" evidence="1">
    <location>
        <begin position="443"/>
        <end position="461"/>
    </location>
</feature>
<evidence type="ECO:0000313" key="3">
    <source>
        <dbReference type="Proteomes" id="UP001500218"/>
    </source>
</evidence>
<feature type="transmembrane region" description="Helical" evidence="1">
    <location>
        <begin position="498"/>
        <end position="518"/>
    </location>
</feature>